<dbReference type="RefSeq" id="WP_083344543.1">
    <property type="nucleotide sequence ID" value="NZ_LT629690.1"/>
</dbReference>
<evidence type="ECO:0000313" key="2">
    <source>
        <dbReference type="EMBL" id="SDF12109.1"/>
    </source>
</evidence>
<evidence type="ECO:0000256" key="1">
    <source>
        <dbReference type="SAM" id="Phobius"/>
    </source>
</evidence>
<evidence type="ECO:0000313" key="3">
    <source>
        <dbReference type="Proteomes" id="UP000182427"/>
    </source>
</evidence>
<feature type="transmembrane region" description="Helical" evidence="1">
    <location>
        <begin position="284"/>
        <end position="303"/>
    </location>
</feature>
<dbReference type="Proteomes" id="UP000182427">
    <property type="component" value="Chromosome I"/>
</dbReference>
<keyword evidence="1" id="KW-1133">Transmembrane helix</keyword>
<dbReference type="EMBL" id="LT629690">
    <property type="protein sequence ID" value="SDF12109.1"/>
    <property type="molecule type" value="Genomic_DNA"/>
</dbReference>
<evidence type="ECO:0008006" key="4">
    <source>
        <dbReference type="Google" id="ProtNLM"/>
    </source>
</evidence>
<feature type="transmembrane region" description="Helical" evidence="1">
    <location>
        <begin position="141"/>
        <end position="160"/>
    </location>
</feature>
<dbReference type="OrthoDB" id="104329at2"/>
<feature type="transmembrane region" description="Helical" evidence="1">
    <location>
        <begin position="190"/>
        <end position="213"/>
    </location>
</feature>
<feature type="transmembrane region" description="Helical" evidence="1">
    <location>
        <begin position="219"/>
        <end position="235"/>
    </location>
</feature>
<organism evidence="2 3">
    <name type="scientific">Terriglobus roseus</name>
    <dbReference type="NCBI Taxonomy" id="392734"/>
    <lineage>
        <taxon>Bacteria</taxon>
        <taxon>Pseudomonadati</taxon>
        <taxon>Acidobacteriota</taxon>
        <taxon>Terriglobia</taxon>
        <taxon>Terriglobales</taxon>
        <taxon>Acidobacteriaceae</taxon>
        <taxon>Terriglobus</taxon>
    </lineage>
</organism>
<feature type="transmembrane region" description="Helical" evidence="1">
    <location>
        <begin position="385"/>
        <end position="402"/>
    </location>
</feature>
<gene>
    <name evidence="2" type="ORF">SAMN05444167_1451</name>
</gene>
<protein>
    <recommendedName>
        <fullName evidence="4">DUF2029 domain-containing protein</fullName>
    </recommendedName>
</protein>
<keyword evidence="1" id="KW-0472">Membrane</keyword>
<dbReference type="AlphaFoldDB" id="A0A1G7III8"/>
<sequence>MSLFARRFWSLWKRIPLGVRILWLAAAIALPIWASVDDTAWDMQVYNHALISMDRGHDPYQDATDIQKQHHQQLAANGQLANDQTPPYSYVYAPITLPLLKALGHLPRTFLIILYWLVYFAGALGAVAVCVTFAETTEIPCVLYLAGIALFFPGLLANGVILSGNIAYILYGAIFATALLGWRRSQWIPFYAVILFATCVKAPMLSLILIAPLSSKKNWLPTLGVITAGVGLYALQPVFMPSLFRHYLEAVELQFSFNHDFGCSPAGLFSSFLYKRGIPYAPGCYFFFAAYAAPVFAALFYGARLYDRGRITLQQWGPVLLVGVLLLNPRIMEYDAAAVTLPLAIIGWRVARSTTRPGLIYSLKVLAFVVLNAFAIYSWLIRKALDGPLILLTFAAGYWLLVKEAKPVHEVQPLEAHPRALASA</sequence>
<feature type="transmembrane region" description="Helical" evidence="1">
    <location>
        <begin position="358"/>
        <end position="379"/>
    </location>
</feature>
<proteinExistence type="predicted"/>
<name>A0A1G7III8_9BACT</name>
<keyword evidence="3" id="KW-1185">Reference proteome</keyword>
<accession>A0A1G7III8</accession>
<feature type="transmembrane region" description="Helical" evidence="1">
    <location>
        <begin position="110"/>
        <end position="134"/>
    </location>
</feature>
<reference evidence="2 3" key="1">
    <citation type="submission" date="2016-10" db="EMBL/GenBank/DDBJ databases">
        <authorList>
            <person name="de Groot N.N."/>
        </authorList>
    </citation>
    <scope>NUCLEOTIDE SEQUENCE [LARGE SCALE GENOMIC DNA]</scope>
    <source>
        <strain evidence="2 3">GAS232</strain>
    </source>
</reference>
<keyword evidence="1" id="KW-0812">Transmembrane</keyword>